<dbReference type="OrthoDB" id="8724845at2"/>
<dbReference type="SMART" id="SM00283">
    <property type="entry name" value="MA"/>
    <property type="match status" value="1"/>
</dbReference>
<evidence type="ECO:0000256" key="1">
    <source>
        <dbReference type="ARBA" id="ARBA00004429"/>
    </source>
</evidence>
<dbReference type="Gene3D" id="1.10.287.950">
    <property type="entry name" value="Methyl-accepting chemotaxis protein"/>
    <property type="match status" value="1"/>
</dbReference>
<dbReference type="CDD" id="cd11386">
    <property type="entry name" value="MCP_signal"/>
    <property type="match status" value="1"/>
</dbReference>
<keyword evidence="2" id="KW-0997">Cell inner membrane</keyword>
<organism evidence="14 15">
    <name type="scientific">Pseudoalteromonas piratica</name>
    <dbReference type="NCBI Taxonomy" id="1348114"/>
    <lineage>
        <taxon>Bacteria</taxon>
        <taxon>Pseudomonadati</taxon>
        <taxon>Pseudomonadota</taxon>
        <taxon>Gammaproteobacteria</taxon>
        <taxon>Alteromonadales</taxon>
        <taxon>Pseudoalteromonadaceae</taxon>
        <taxon>Pseudoalteromonas</taxon>
    </lineage>
</organism>
<dbReference type="GO" id="GO:0007165">
    <property type="term" value="P:signal transduction"/>
    <property type="evidence" value="ECO:0007669"/>
    <property type="project" value="UniProtKB-KW"/>
</dbReference>
<accession>A0A0A7ECW6</accession>
<dbReference type="Pfam" id="PF00015">
    <property type="entry name" value="MCPsignal"/>
    <property type="match status" value="1"/>
</dbReference>
<evidence type="ECO:0000313" key="14">
    <source>
        <dbReference type="EMBL" id="AIY64429.1"/>
    </source>
</evidence>
<evidence type="ECO:0000256" key="3">
    <source>
        <dbReference type="ARBA" id="ARBA00022692"/>
    </source>
</evidence>
<dbReference type="Pfam" id="PF00672">
    <property type="entry name" value="HAMP"/>
    <property type="match status" value="1"/>
</dbReference>
<dbReference type="SMART" id="SM00304">
    <property type="entry name" value="HAMP"/>
    <property type="match status" value="1"/>
</dbReference>
<dbReference type="PANTHER" id="PTHR32089:SF119">
    <property type="entry name" value="METHYL-ACCEPTING CHEMOTAXIS PROTEIN CTPL"/>
    <property type="match status" value="1"/>
</dbReference>
<dbReference type="GO" id="GO:0005886">
    <property type="term" value="C:plasma membrane"/>
    <property type="evidence" value="ECO:0007669"/>
    <property type="project" value="UniProtKB-SubCell"/>
</dbReference>
<feature type="domain" description="Methyl-accepting transducer" evidence="11">
    <location>
        <begin position="347"/>
        <end position="583"/>
    </location>
</feature>
<reference evidence="14 15" key="1">
    <citation type="submission" date="2014-11" db="EMBL/GenBank/DDBJ databases">
        <title>Complete Genome Sequence of Pseudoalteromonas sp. Strain OCN003 Isolated from Kaneohe Bay, Oahu, Hawaii.</title>
        <authorList>
            <person name="Beurmann S."/>
            <person name="Videau P."/>
            <person name="Ushijima B."/>
            <person name="Smith A.M."/>
            <person name="Aeby G.S."/>
            <person name="Callahan S.M."/>
            <person name="Belcaid M."/>
        </authorList>
    </citation>
    <scope>NUCLEOTIDE SEQUENCE [LARGE SCALE GENOMIC DNA]</scope>
    <source>
        <strain evidence="14 15">OCN003</strain>
    </source>
</reference>
<evidence type="ECO:0000256" key="7">
    <source>
        <dbReference type="ARBA" id="ARBA00029447"/>
    </source>
</evidence>
<dbReference type="EMBL" id="CP009888">
    <property type="protein sequence ID" value="AIY64429.1"/>
    <property type="molecule type" value="Genomic_DNA"/>
</dbReference>
<dbReference type="HOGENOM" id="CLU_000445_107_27_6"/>
<feature type="transmembrane region" description="Helical" evidence="10">
    <location>
        <begin position="12"/>
        <end position="32"/>
    </location>
</feature>
<feature type="coiled-coil region" evidence="9">
    <location>
        <begin position="72"/>
        <end position="156"/>
    </location>
</feature>
<dbReference type="FunFam" id="1.10.287.950:FF:000001">
    <property type="entry name" value="Methyl-accepting chemotaxis sensory transducer"/>
    <property type="match status" value="1"/>
</dbReference>
<keyword evidence="4 10" id="KW-1133">Transmembrane helix</keyword>
<dbReference type="PROSITE" id="PS50111">
    <property type="entry name" value="CHEMOTAXIS_TRANSDUC_2"/>
    <property type="match status" value="1"/>
</dbReference>
<dbReference type="PROSITE" id="PS50192">
    <property type="entry name" value="T_SNARE"/>
    <property type="match status" value="1"/>
</dbReference>
<proteinExistence type="inferred from homology"/>
<keyword evidence="6 8" id="KW-0807">Transducer</keyword>
<evidence type="ECO:0000256" key="9">
    <source>
        <dbReference type="SAM" id="Coils"/>
    </source>
</evidence>
<dbReference type="eggNOG" id="COG0840">
    <property type="taxonomic scope" value="Bacteria"/>
</dbReference>
<dbReference type="InterPro" id="IPR003660">
    <property type="entry name" value="HAMP_dom"/>
</dbReference>
<dbReference type="InterPro" id="IPR000727">
    <property type="entry name" value="T_SNARE_dom"/>
</dbReference>
<evidence type="ECO:0000256" key="8">
    <source>
        <dbReference type="PROSITE-ProRule" id="PRU00284"/>
    </source>
</evidence>
<comment type="subcellular location">
    <subcellularLocation>
        <location evidence="1">Cell inner membrane</location>
        <topology evidence="1">Multi-pass membrane protein</topology>
    </subcellularLocation>
</comment>
<sequence length="619" mass="68040">MFQAIKIKTKLQLLIGVAVVSMAALTLLNVYIAGKKQVLVDATEDLIATERAVADTLRIEVKFLEKPAPEFRQELVDRVDEAKIALNKLQQKLASFDVNSNALNDTQRNLTALQQDFVKLDELYKEYGYNQNAGLRKELRGAVHKLEEQAKQINRLDVSVMVLQLRRSEKDFIMRGDKKYIARINKTVDELEKLLFASNERGLVTLLKQYQNAFLKASERYLAIGFNQSTGLKNDVSETEDKLKQTLQLLGEELTAIQEEVYSDAKAQQIASSLILAFALVGFLFTIIRSITTSIDSVITDIDRIAHSGDLSIKVRKHGQDELAMLADSVNGLMGKFLSVLQTIQHSVEIVNTESTRVAQVVESSGQQLMKQKSEVETVASAVTEMGAVAHDIAINAETTSNRVDTVSQNATTGQGQIEATVEQMTVLSNQLVDSAEQVNLLREKSNAINAVMEVIRGIAEQTNLLALNAAIEAARAGEQGRGFAVVADEVRSLAVKTQESTQEITQIITDLQSSTANIVESIELCKSQGLQTAEQTDKAGQAFAEIIADIQEISEMTSTIAVAVEQQSTVAQEINQNIVQISDYADELADSSVANAEASHQVSHQADELDNAIKWFKI</sequence>
<keyword evidence="15" id="KW-1185">Reference proteome</keyword>
<evidence type="ECO:0000259" key="13">
    <source>
        <dbReference type="PROSITE" id="PS50885"/>
    </source>
</evidence>
<keyword evidence="9" id="KW-0175">Coiled coil</keyword>
<evidence type="ECO:0000256" key="6">
    <source>
        <dbReference type="ARBA" id="ARBA00023224"/>
    </source>
</evidence>
<dbReference type="KEGG" id="pseo:OM33_04135"/>
<evidence type="ECO:0000256" key="10">
    <source>
        <dbReference type="SAM" id="Phobius"/>
    </source>
</evidence>
<dbReference type="RefSeq" id="WP_038639099.1">
    <property type="nucleotide sequence ID" value="NZ_CP009888.1"/>
</dbReference>
<feature type="domain" description="T-SNARE coiled-coil homology" evidence="12">
    <location>
        <begin position="366"/>
        <end position="428"/>
    </location>
</feature>
<dbReference type="PROSITE" id="PS50885">
    <property type="entry name" value="HAMP"/>
    <property type="match status" value="1"/>
</dbReference>
<dbReference type="InterPro" id="IPR004089">
    <property type="entry name" value="MCPsignal_dom"/>
</dbReference>
<evidence type="ECO:0000259" key="12">
    <source>
        <dbReference type="PROSITE" id="PS50192"/>
    </source>
</evidence>
<keyword evidence="5 10" id="KW-0472">Membrane</keyword>
<evidence type="ECO:0000256" key="5">
    <source>
        <dbReference type="ARBA" id="ARBA00023136"/>
    </source>
</evidence>
<keyword evidence="2" id="KW-1003">Cell membrane</keyword>
<evidence type="ECO:0000256" key="4">
    <source>
        <dbReference type="ARBA" id="ARBA00022989"/>
    </source>
</evidence>
<name>A0A0A7ECW6_9GAMM</name>
<evidence type="ECO:0000259" key="11">
    <source>
        <dbReference type="PROSITE" id="PS50111"/>
    </source>
</evidence>
<protein>
    <submittedName>
        <fullName evidence="14">Chemotaxis protein</fullName>
    </submittedName>
</protein>
<dbReference type="CDD" id="cd06225">
    <property type="entry name" value="HAMP"/>
    <property type="match status" value="1"/>
</dbReference>
<dbReference type="Proteomes" id="UP000030341">
    <property type="component" value="Chromosome 1"/>
</dbReference>
<evidence type="ECO:0000313" key="15">
    <source>
        <dbReference type="Proteomes" id="UP000030341"/>
    </source>
</evidence>
<comment type="similarity">
    <text evidence="7">Belongs to the methyl-accepting chemotaxis (MCP) protein family.</text>
</comment>
<dbReference type="GO" id="GO:0006935">
    <property type="term" value="P:chemotaxis"/>
    <property type="evidence" value="ECO:0007669"/>
    <property type="project" value="UniProtKB-ARBA"/>
</dbReference>
<evidence type="ECO:0000256" key="2">
    <source>
        <dbReference type="ARBA" id="ARBA00022519"/>
    </source>
</evidence>
<dbReference type="STRING" id="1348114.OM33_04135"/>
<feature type="domain" description="HAMP" evidence="13">
    <location>
        <begin position="289"/>
        <end position="342"/>
    </location>
</feature>
<dbReference type="AlphaFoldDB" id="A0A0A7ECW6"/>
<gene>
    <name evidence="14" type="ORF">OM33_04135</name>
</gene>
<keyword evidence="3 10" id="KW-0812">Transmembrane</keyword>
<dbReference type="PANTHER" id="PTHR32089">
    <property type="entry name" value="METHYL-ACCEPTING CHEMOTAXIS PROTEIN MCPB"/>
    <property type="match status" value="1"/>
</dbReference>
<dbReference type="SUPFAM" id="SSF58104">
    <property type="entry name" value="Methyl-accepting chemotaxis protein (MCP) signaling domain"/>
    <property type="match status" value="1"/>
</dbReference>